<dbReference type="PIRSF" id="PIRSF000386">
    <property type="entry name" value="tRNA_mtase"/>
    <property type="match status" value="1"/>
</dbReference>
<keyword evidence="8 15" id="KW-0489">Methyltransferase</keyword>
<dbReference type="EC" id="2.1.1.228" evidence="5 15"/>
<dbReference type="InterPro" id="IPR016009">
    <property type="entry name" value="tRNA_MeTrfase_TRMD/TRM10"/>
</dbReference>
<evidence type="ECO:0000256" key="7">
    <source>
        <dbReference type="ARBA" id="ARBA00022490"/>
    </source>
</evidence>
<dbReference type="HAMAP" id="MF_00605">
    <property type="entry name" value="TrmD"/>
    <property type="match status" value="1"/>
</dbReference>
<comment type="subcellular location">
    <subcellularLocation>
        <location evidence="2 15 17">Cytoplasm</location>
    </subcellularLocation>
</comment>
<dbReference type="InterPro" id="IPR023148">
    <property type="entry name" value="tRNA_m1G_MeTrfase_C_sf"/>
</dbReference>
<feature type="binding site" evidence="15 16">
    <location>
        <position position="111"/>
    </location>
    <ligand>
        <name>S-adenosyl-L-methionine</name>
        <dbReference type="ChEBI" id="CHEBI:59789"/>
    </ligand>
</feature>
<evidence type="ECO:0000256" key="9">
    <source>
        <dbReference type="ARBA" id="ARBA00022679"/>
    </source>
</evidence>
<evidence type="ECO:0000256" key="17">
    <source>
        <dbReference type="RuleBase" id="RU003464"/>
    </source>
</evidence>
<evidence type="ECO:0000313" key="19">
    <source>
        <dbReference type="EMBL" id="PIP28919.1"/>
    </source>
</evidence>
<feature type="domain" description="tRNA methyltransferase TRMD/TRM10-type" evidence="18">
    <location>
        <begin position="1"/>
        <end position="232"/>
    </location>
</feature>
<dbReference type="GO" id="GO:0052906">
    <property type="term" value="F:tRNA (guanine(37)-N1)-methyltransferase activity"/>
    <property type="evidence" value="ECO:0007669"/>
    <property type="project" value="UniProtKB-UniRule"/>
</dbReference>
<dbReference type="Gene3D" id="1.10.1270.20">
    <property type="entry name" value="tRNA(m1g37)methyltransferase, domain 2"/>
    <property type="match status" value="1"/>
</dbReference>
<keyword evidence="10 15" id="KW-0949">S-adenosyl-L-methionine</keyword>
<evidence type="ECO:0000313" key="20">
    <source>
        <dbReference type="Proteomes" id="UP000231235"/>
    </source>
</evidence>
<dbReference type="PANTHER" id="PTHR46417:SF1">
    <property type="entry name" value="TRNA (GUANINE-N(1)-)-METHYLTRANSFERASE"/>
    <property type="match status" value="1"/>
</dbReference>
<dbReference type="GO" id="GO:0002939">
    <property type="term" value="P:tRNA N1-guanine methylation"/>
    <property type="evidence" value="ECO:0007669"/>
    <property type="project" value="TreeGrafter"/>
</dbReference>
<evidence type="ECO:0000256" key="5">
    <source>
        <dbReference type="ARBA" id="ARBA00012807"/>
    </source>
</evidence>
<dbReference type="Pfam" id="PF01746">
    <property type="entry name" value="tRNA_m1G_MT"/>
    <property type="match status" value="1"/>
</dbReference>
<comment type="catalytic activity">
    <reaction evidence="14 15 17">
        <text>guanosine(37) in tRNA + S-adenosyl-L-methionine = N(1)-methylguanosine(37) in tRNA + S-adenosyl-L-homocysteine + H(+)</text>
        <dbReference type="Rhea" id="RHEA:36899"/>
        <dbReference type="Rhea" id="RHEA-COMP:10145"/>
        <dbReference type="Rhea" id="RHEA-COMP:10147"/>
        <dbReference type="ChEBI" id="CHEBI:15378"/>
        <dbReference type="ChEBI" id="CHEBI:57856"/>
        <dbReference type="ChEBI" id="CHEBI:59789"/>
        <dbReference type="ChEBI" id="CHEBI:73542"/>
        <dbReference type="ChEBI" id="CHEBI:74269"/>
        <dbReference type="EC" id="2.1.1.228"/>
    </reaction>
</comment>
<dbReference type="InterPro" id="IPR002649">
    <property type="entry name" value="tRNA_m1G_MeTrfase_TrmD"/>
</dbReference>
<comment type="caution">
    <text evidence="15">Lacks conserved residue(s) required for the propagation of feature annotation.</text>
</comment>
<comment type="similarity">
    <text evidence="3 15 17">Belongs to the RNA methyltransferase TrmD family.</text>
</comment>
<evidence type="ECO:0000256" key="4">
    <source>
        <dbReference type="ARBA" id="ARBA00011738"/>
    </source>
</evidence>
<organism evidence="19 20">
    <name type="scientific">Candidatus Kuenenbacteria bacterium CG23_combo_of_CG06-09_8_20_14_all_39_39</name>
    <dbReference type="NCBI Taxonomy" id="1974623"/>
    <lineage>
        <taxon>Bacteria</taxon>
        <taxon>Candidatus Kueneniibacteriota</taxon>
    </lineage>
</organism>
<dbReference type="SUPFAM" id="SSF75217">
    <property type="entry name" value="alpha/beta knot"/>
    <property type="match status" value="1"/>
</dbReference>
<comment type="caution">
    <text evidence="19">The sequence shown here is derived from an EMBL/GenBank/DDBJ whole genome shotgun (WGS) entry which is preliminary data.</text>
</comment>
<keyword evidence="9 15" id="KW-0808">Transferase</keyword>
<accession>A0A2G9Z6Z8</accession>
<evidence type="ECO:0000256" key="13">
    <source>
        <dbReference type="ARBA" id="ARBA00033392"/>
    </source>
</evidence>
<keyword evidence="7 15" id="KW-0963">Cytoplasm</keyword>
<dbReference type="FunFam" id="3.40.1280.10:FF:000001">
    <property type="entry name" value="tRNA (guanine-N(1)-)-methyltransferase"/>
    <property type="match status" value="1"/>
</dbReference>
<proteinExistence type="inferred from homology"/>
<keyword evidence="11 15" id="KW-0819">tRNA processing</keyword>
<sequence>MKFDILTIFPNIFGSYVSESILWRAQKKKLIKIRTHNLRDAAKDRHKTIDDKPYGGGPGMVMMVEPVYKTLKKIKKAKKSQVILLDPAGRQFSQKMAEKFSQLDQLIFICGRYEGVDARVNKFIDQKISIGPYVLSGGELPALTIVEAVTRLIPGVLGNKESLLEETFSNNSFKIQSRGRGTKFKINYEYPQYTRPEIFAYQEKGKKKKLSVPRILLSGNHQVIGEWRRKHRK</sequence>
<dbReference type="AlphaFoldDB" id="A0A2G9Z6Z8"/>
<name>A0A2G9Z6Z8_9BACT</name>
<comment type="subunit">
    <text evidence="4 15 17">Homodimer.</text>
</comment>
<dbReference type="NCBIfam" id="TIGR00088">
    <property type="entry name" value="trmD"/>
    <property type="match status" value="1"/>
</dbReference>
<evidence type="ECO:0000256" key="15">
    <source>
        <dbReference type="HAMAP-Rule" id="MF_00605"/>
    </source>
</evidence>
<gene>
    <name evidence="15" type="primary">trmD</name>
    <name evidence="19" type="ORF">COX28_02085</name>
</gene>
<dbReference type="InterPro" id="IPR029028">
    <property type="entry name" value="Alpha/beta_knot_MTases"/>
</dbReference>
<evidence type="ECO:0000256" key="8">
    <source>
        <dbReference type="ARBA" id="ARBA00022603"/>
    </source>
</evidence>
<evidence type="ECO:0000256" key="16">
    <source>
        <dbReference type="PIRSR" id="PIRSR000386-1"/>
    </source>
</evidence>
<evidence type="ECO:0000256" key="14">
    <source>
        <dbReference type="ARBA" id="ARBA00047783"/>
    </source>
</evidence>
<dbReference type="InterPro" id="IPR029026">
    <property type="entry name" value="tRNA_m1G_MTases_N"/>
</dbReference>
<evidence type="ECO:0000259" key="18">
    <source>
        <dbReference type="Pfam" id="PF01746"/>
    </source>
</evidence>
<dbReference type="CDD" id="cd18080">
    <property type="entry name" value="TrmD-like"/>
    <property type="match status" value="1"/>
</dbReference>
<evidence type="ECO:0000256" key="1">
    <source>
        <dbReference type="ARBA" id="ARBA00002634"/>
    </source>
</evidence>
<comment type="function">
    <text evidence="1 15 17">Specifically methylates guanosine-37 in various tRNAs.</text>
</comment>
<dbReference type="Proteomes" id="UP000231235">
    <property type="component" value="Unassembled WGS sequence"/>
</dbReference>
<dbReference type="EMBL" id="PCRX01000037">
    <property type="protein sequence ID" value="PIP28919.1"/>
    <property type="molecule type" value="Genomic_DNA"/>
</dbReference>
<evidence type="ECO:0000256" key="6">
    <source>
        <dbReference type="ARBA" id="ARBA00014679"/>
    </source>
</evidence>
<protein>
    <recommendedName>
        <fullName evidence="6 15">tRNA (guanine-N(1)-)-methyltransferase</fullName>
        <ecNumber evidence="5 15">2.1.1.228</ecNumber>
    </recommendedName>
    <alternativeName>
        <fullName evidence="12 15">M1G-methyltransferase</fullName>
    </alternativeName>
    <alternativeName>
        <fullName evidence="13 15">tRNA [GM37] methyltransferase</fullName>
    </alternativeName>
</protein>
<evidence type="ECO:0000256" key="2">
    <source>
        <dbReference type="ARBA" id="ARBA00004496"/>
    </source>
</evidence>
<evidence type="ECO:0000256" key="11">
    <source>
        <dbReference type="ARBA" id="ARBA00022694"/>
    </source>
</evidence>
<dbReference type="PANTHER" id="PTHR46417">
    <property type="entry name" value="TRNA (GUANINE-N(1)-)-METHYLTRANSFERASE"/>
    <property type="match status" value="1"/>
</dbReference>
<evidence type="ECO:0000256" key="3">
    <source>
        <dbReference type="ARBA" id="ARBA00007630"/>
    </source>
</evidence>
<dbReference type="GO" id="GO:0005829">
    <property type="term" value="C:cytosol"/>
    <property type="evidence" value="ECO:0007669"/>
    <property type="project" value="TreeGrafter"/>
</dbReference>
<dbReference type="NCBIfam" id="NF000648">
    <property type="entry name" value="PRK00026.1"/>
    <property type="match status" value="1"/>
</dbReference>
<evidence type="ECO:0000256" key="12">
    <source>
        <dbReference type="ARBA" id="ARBA00029736"/>
    </source>
</evidence>
<dbReference type="Gene3D" id="3.40.1280.10">
    <property type="match status" value="1"/>
</dbReference>
<reference evidence="19 20" key="1">
    <citation type="submission" date="2017-09" db="EMBL/GenBank/DDBJ databases">
        <title>Depth-based differentiation of microbial function through sediment-hosted aquifers and enrichment of novel symbionts in the deep terrestrial subsurface.</title>
        <authorList>
            <person name="Probst A.J."/>
            <person name="Ladd B."/>
            <person name="Jarett J.K."/>
            <person name="Geller-Mcgrath D.E."/>
            <person name="Sieber C.M."/>
            <person name="Emerson J.B."/>
            <person name="Anantharaman K."/>
            <person name="Thomas B.C."/>
            <person name="Malmstrom R."/>
            <person name="Stieglmeier M."/>
            <person name="Klingl A."/>
            <person name="Woyke T."/>
            <person name="Ryan C.M."/>
            <person name="Banfield J.F."/>
        </authorList>
    </citation>
    <scope>NUCLEOTIDE SEQUENCE [LARGE SCALE GENOMIC DNA]</scope>
    <source>
        <strain evidence="19">CG23_combo_of_CG06-09_8_20_14_all_39_39</strain>
    </source>
</reference>
<evidence type="ECO:0000256" key="10">
    <source>
        <dbReference type="ARBA" id="ARBA00022691"/>
    </source>
</evidence>